<sequence length="41" mass="4649">MLTCPISQGSDSPRYQCLHVLYLKEVTPPGTNAYMSYISRK</sequence>
<proteinExistence type="predicted"/>
<comment type="caution">
    <text evidence="1">The sequence shown here is derived from an EMBL/GenBank/DDBJ whole genome shotgun (WGS) entry which is preliminary data.</text>
</comment>
<evidence type="ECO:0000313" key="2">
    <source>
        <dbReference type="Proteomes" id="UP001209878"/>
    </source>
</evidence>
<organism evidence="1 2">
    <name type="scientific">Ridgeia piscesae</name>
    <name type="common">Tubeworm</name>
    <dbReference type="NCBI Taxonomy" id="27915"/>
    <lineage>
        <taxon>Eukaryota</taxon>
        <taxon>Metazoa</taxon>
        <taxon>Spiralia</taxon>
        <taxon>Lophotrochozoa</taxon>
        <taxon>Annelida</taxon>
        <taxon>Polychaeta</taxon>
        <taxon>Sedentaria</taxon>
        <taxon>Canalipalpata</taxon>
        <taxon>Sabellida</taxon>
        <taxon>Siboglinidae</taxon>
        <taxon>Ridgeia</taxon>
    </lineage>
</organism>
<evidence type="ECO:0000313" key="1">
    <source>
        <dbReference type="EMBL" id="KAK2194221.1"/>
    </source>
</evidence>
<dbReference type="EMBL" id="JAODUO010000001">
    <property type="protein sequence ID" value="KAK2194221.1"/>
    <property type="molecule type" value="Genomic_DNA"/>
</dbReference>
<gene>
    <name evidence="1" type="ORF">NP493_1g02016</name>
</gene>
<reference evidence="1" key="1">
    <citation type="journal article" date="2023" name="Mol. Biol. Evol.">
        <title>Third-Generation Sequencing Reveals the Adaptive Role of the Epigenome in Three Deep-Sea Polychaetes.</title>
        <authorList>
            <person name="Perez M."/>
            <person name="Aroh O."/>
            <person name="Sun Y."/>
            <person name="Lan Y."/>
            <person name="Juniper S.K."/>
            <person name="Young C.R."/>
            <person name="Angers B."/>
            <person name="Qian P.Y."/>
        </authorList>
    </citation>
    <scope>NUCLEOTIDE SEQUENCE</scope>
    <source>
        <strain evidence="1">R07B-5</strain>
    </source>
</reference>
<protein>
    <submittedName>
        <fullName evidence="1">Uncharacterized protein</fullName>
    </submittedName>
</protein>
<name>A0AAD9PG60_RIDPI</name>
<keyword evidence="2" id="KW-1185">Reference proteome</keyword>
<dbReference type="Proteomes" id="UP001209878">
    <property type="component" value="Unassembled WGS sequence"/>
</dbReference>
<accession>A0AAD9PG60</accession>
<dbReference type="AlphaFoldDB" id="A0AAD9PG60"/>